<protein>
    <submittedName>
        <fullName evidence="1">Uncharacterized protein</fullName>
    </submittedName>
</protein>
<dbReference type="Proteomes" id="UP000499080">
    <property type="component" value="Unassembled WGS sequence"/>
</dbReference>
<name>A0A4Y2IA74_ARAVE</name>
<proteinExistence type="predicted"/>
<reference evidence="1 2" key="1">
    <citation type="journal article" date="2019" name="Sci. Rep.">
        <title>Orb-weaving spider Araneus ventricosus genome elucidates the spidroin gene catalogue.</title>
        <authorList>
            <person name="Kono N."/>
            <person name="Nakamura H."/>
            <person name="Ohtoshi R."/>
            <person name="Moran D.A.P."/>
            <person name="Shinohara A."/>
            <person name="Yoshida Y."/>
            <person name="Fujiwara M."/>
            <person name="Mori M."/>
            <person name="Tomita M."/>
            <person name="Arakawa K."/>
        </authorList>
    </citation>
    <scope>NUCLEOTIDE SEQUENCE [LARGE SCALE GENOMIC DNA]</scope>
</reference>
<comment type="caution">
    <text evidence="1">The sequence shown here is derived from an EMBL/GenBank/DDBJ whole genome shotgun (WGS) entry which is preliminary data.</text>
</comment>
<organism evidence="1 2">
    <name type="scientific">Araneus ventricosus</name>
    <name type="common">Orbweaver spider</name>
    <name type="synonym">Epeira ventricosa</name>
    <dbReference type="NCBI Taxonomy" id="182803"/>
    <lineage>
        <taxon>Eukaryota</taxon>
        <taxon>Metazoa</taxon>
        <taxon>Ecdysozoa</taxon>
        <taxon>Arthropoda</taxon>
        <taxon>Chelicerata</taxon>
        <taxon>Arachnida</taxon>
        <taxon>Araneae</taxon>
        <taxon>Araneomorphae</taxon>
        <taxon>Entelegynae</taxon>
        <taxon>Araneoidea</taxon>
        <taxon>Araneidae</taxon>
        <taxon>Araneus</taxon>
    </lineage>
</organism>
<keyword evidence="2" id="KW-1185">Reference proteome</keyword>
<dbReference type="AlphaFoldDB" id="A0A4Y2IA74"/>
<gene>
    <name evidence="1" type="ORF">AVEN_155483_1</name>
</gene>
<dbReference type="EMBL" id="BGPR01262119">
    <property type="protein sequence ID" value="GBM74583.1"/>
    <property type="molecule type" value="Genomic_DNA"/>
</dbReference>
<accession>A0A4Y2IA74</accession>
<evidence type="ECO:0000313" key="1">
    <source>
        <dbReference type="EMBL" id="GBM74583.1"/>
    </source>
</evidence>
<sequence length="95" mass="10930">MVNLCPRLADNMRATGGIVQRMTMPLYPYFWSLRVGSILDFNLWLESTILGNGMEVLRYIPWMELKIRIEYSQIASSAKEISRLQQSSGSVVHLH</sequence>
<evidence type="ECO:0000313" key="2">
    <source>
        <dbReference type="Proteomes" id="UP000499080"/>
    </source>
</evidence>